<protein>
    <submittedName>
        <fullName evidence="1">Uncharacterized protein</fullName>
    </submittedName>
</protein>
<reference evidence="1" key="1">
    <citation type="journal article" date="2014" name="Front. Microbiol.">
        <title>High frequency of phylogenetically diverse reductive dehalogenase-homologous genes in deep subseafloor sedimentary metagenomes.</title>
        <authorList>
            <person name="Kawai M."/>
            <person name="Futagami T."/>
            <person name="Toyoda A."/>
            <person name="Takaki Y."/>
            <person name="Nishi S."/>
            <person name="Hori S."/>
            <person name="Arai W."/>
            <person name="Tsubouchi T."/>
            <person name="Morono Y."/>
            <person name="Uchiyama I."/>
            <person name="Ito T."/>
            <person name="Fujiyama A."/>
            <person name="Inagaki F."/>
            <person name="Takami H."/>
        </authorList>
    </citation>
    <scope>NUCLEOTIDE SEQUENCE</scope>
    <source>
        <strain evidence="1">Expedition CK06-06</strain>
    </source>
</reference>
<organism evidence="1">
    <name type="scientific">marine sediment metagenome</name>
    <dbReference type="NCBI Taxonomy" id="412755"/>
    <lineage>
        <taxon>unclassified sequences</taxon>
        <taxon>metagenomes</taxon>
        <taxon>ecological metagenomes</taxon>
    </lineage>
</organism>
<sequence length="31" mass="3482">MRDMGSSSSLKSLILLCLKIIKSIKTRINMT</sequence>
<gene>
    <name evidence="1" type="ORF">S03H2_70775</name>
</gene>
<proteinExistence type="predicted"/>
<name>X1JRR9_9ZZZZ</name>
<evidence type="ECO:0000313" key="1">
    <source>
        <dbReference type="EMBL" id="GAH96777.1"/>
    </source>
</evidence>
<dbReference type="AlphaFoldDB" id="X1JRR9"/>
<accession>X1JRR9</accession>
<comment type="caution">
    <text evidence="1">The sequence shown here is derived from an EMBL/GenBank/DDBJ whole genome shotgun (WGS) entry which is preliminary data.</text>
</comment>
<feature type="non-terminal residue" evidence="1">
    <location>
        <position position="31"/>
    </location>
</feature>
<dbReference type="EMBL" id="BARU01047143">
    <property type="protein sequence ID" value="GAH96777.1"/>
    <property type="molecule type" value="Genomic_DNA"/>
</dbReference>